<evidence type="ECO:0000256" key="2">
    <source>
        <dbReference type="ARBA" id="ARBA00008290"/>
    </source>
</evidence>
<evidence type="ECO:0000256" key="6">
    <source>
        <dbReference type="ARBA" id="ARBA00022801"/>
    </source>
</evidence>
<keyword evidence="3 9" id="KW-0031">Aminopeptidase</keyword>
<evidence type="ECO:0000256" key="1">
    <source>
        <dbReference type="ARBA" id="ARBA00001947"/>
    </source>
</evidence>
<dbReference type="CDD" id="cd05658">
    <property type="entry name" value="M18_DAP"/>
    <property type="match status" value="1"/>
</dbReference>
<comment type="similarity">
    <text evidence="2 9">Belongs to the peptidase M18 family.</text>
</comment>
<dbReference type="InterPro" id="IPR001948">
    <property type="entry name" value="Peptidase_M18"/>
</dbReference>
<evidence type="ECO:0000256" key="5">
    <source>
        <dbReference type="ARBA" id="ARBA00022723"/>
    </source>
</evidence>
<comment type="caution">
    <text evidence="11">The sequence shown here is derived from an EMBL/GenBank/DDBJ whole genome shotgun (WGS) entry which is preliminary data.</text>
</comment>
<dbReference type="GO" id="GO:0004177">
    <property type="term" value="F:aminopeptidase activity"/>
    <property type="evidence" value="ECO:0007669"/>
    <property type="project" value="UniProtKB-KW"/>
</dbReference>
<dbReference type="Gene3D" id="2.30.250.10">
    <property type="entry name" value="Aminopeptidase i, Domain 2"/>
    <property type="match status" value="1"/>
</dbReference>
<sequence>MRNMYESMSPASSPQQFKHANDLSEFVLASPSSYHAAQKVARDLEASGFTILSERESWSIEPGGKYIVVRDGAVAAWVVPESLKNKPGTRSIYTYFTIVGAHNDSPGFKLKPNPDFNAEGAEQVGVEIYGGPLLNSWLDRELTLAGQLTLKDGSTSLVQTEPIARIPQLAVHLDRSVNDKLVLDKQKNLQPVIGLASGASPTVGKSGAMELLAESAGVDADDIAGYDVFTYPAQAPAIFGARKEFLASPRLDNLASVYAASSALAGVGASQLSGIALMVAFDHEEVGSQTRSGASGPFLADVTQRIIGALAPDMTNPKELYLRALAGSTCISSDAGHAVHPNFADHHDPVNRPVLGGGPLLKINAQQRYSTDSVGTARWAAACASAGVEYQEFVSNNSIACGTTIGPLTATRLGITTVDIGPALWSMHSAREMCAVNDIAALHDGLAASFLTL</sequence>
<dbReference type="Pfam" id="PF02127">
    <property type="entry name" value="Peptidase_M18"/>
    <property type="match status" value="1"/>
</dbReference>
<evidence type="ECO:0000256" key="9">
    <source>
        <dbReference type="RuleBase" id="RU004386"/>
    </source>
</evidence>
<proteinExistence type="inferred from homology"/>
<evidence type="ECO:0000256" key="10">
    <source>
        <dbReference type="RuleBase" id="RU004387"/>
    </source>
</evidence>
<keyword evidence="7 9" id="KW-0862">Zinc</keyword>
<dbReference type="EC" id="3.4.11.-" evidence="10"/>
<dbReference type="NCBIfam" id="NF002759">
    <property type="entry name" value="PRK02813.1"/>
    <property type="match status" value="1"/>
</dbReference>
<comment type="cofactor">
    <cofactor evidence="1 10">
        <name>Zn(2+)</name>
        <dbReference type="ChEBI" id="CHEBI:29105"/>
    </cofactor>
</comment>
<evidence type="ECO:0000313" key="12">
    <source>
        <dbReference type="Proteomes" id="UP001500177"/>
    </source>
</evidence>
<reference evidence="12" key="1">
    <citation type="journal article" date="2019" name="Int. J. Syst. Evol. Microbiol.">
        <title>The Global Catalogue of Microorganisms (GCM) 10K type strain sequencing project: providing services to taxonomists for standard genome sequencing and annotation.</title>
        <authorList>
            <consortium name="The Broad Institute Genomics Platform"/>
            <consortium name="The Broad Institute Genome Sequencing Center for Infectious Disease"/>
            <person name="Wu L."/>
            <person name="Ma J."/>
        </authorList>
    </citation>
    <scope>NUCLEOTIDE SEQUENCE [LARGE SCALE GENOMIC DNA]</scope>
    <source>
        <strain evidence="12">JCM 13318</strain>
    </source>
</reference>
<gene>
    <name evidence="11" type="ORF">GCM10009690_22080</name>
</gene>
<dbReference type="EMBL" id="BAAALX010000010">
    <property type="protein sequence ID" value="GAA1518578.1"/>
    <property type="molecule type" value="Genomic_DNA"/>
</dbReference>
<dbReference type="Gene3D" id="3.40.630.10">
    <property type="entry name" value="Zn peptidases"/>
    <property type="match status" value="1"/>
</dbReference>
<dbReference type="Proteomes" id="UP001500177">
    <property type="component" value="Unassembled WGS sequence"/>
</dbReference>
<dbReference type="PANTHER" id="PTHR28570:SF3">
    <property type="entry name" value="ASPARTYL AMINOPEPTIDASE"/>
    <property type="match status" value="1"/>
</dbReference>
<evidence type="ECO:0000256" key="7">
    <source>
        <dbReference type="ARBA" id="ARBA00022833"/>
    </source>
</evidence>
<keyword evidence="8 9" id="KW-0482">Metalloprotease</keyword>
<evidence type="ECO:0000256" key="8">
    <source>
        <dbReference type="ARBA" id="ARBA00023049"/>
    </source>
</evidence>
<dbReference type="SUPFAM" id="SSF53187">
    <property type="entry name" value="Zn-dependent exopeptidases"/>
    <property type="match status" value="1"/>
</dbReference>
<name>A0ABP4LBK2_9MICO</name>
<dbReference type="InterPro" id="IPR023358">
    <property type="entry name" value="Peptidase_M18_dom2"/>
</dbReference>
<dbReference type="SUPFAM" id="SSF101821">
    <property type="entry name" value="Aminopeptidase/glucanase lid domain"/>
    <property type="match status" value="1"/>
</dbReference>
<keyword evidence="4 9" id="KW-0645">Protease</keyword>
<organism evidence="11 12">
    <name type="scientific">Brevibacterium permense</name>
    <dbReference type="NCBI Taxonomy" id="234834"/>
    <lineage>
        <taxon>Bacteria</taxon>
        <taxon>Bacillati</taxon>
        <taxon>Actinomycetota</taxon>
        <taxon>Actinomycetes</taxon>
        <taxon>Micrococcales</taxon>
        <taxon>Brevibacteriaceae</taxon>
        <taxon>Brevibacterium</taxon>
    </lineage>
</organism>
<protein>
    <recommendedName>
        <fullName evidence="10">M18 family aminopeptidase</fullName>
        <ecNumber evidence="10">3.4.11.-</ecNumber>
    </recommendedName>
</protein>
<keyword evidence="12" id="KW-1185">Reference proteome</keyword>
<evidence type="ECO:0000256" key="3">
    <source>
        <dbReference type="ARBA" id="ARBA00022438"/>
    </source>
</evidence>
<keyword evidence="5 9" id="KW-0479">Metal-binding</keyword>
<dbReference type="PANTHER" id="PTHR28570">
    <property type="entry name" value="ASPARTYL AMINOPEPTIDASE"/>
    <property type="match status" value="1"/>
</dbReference>
<evidence type="ECO:0000313" key="11">
    <source>
        <dbReference type="EMBL" id="GAA1518578.1"/>
    </source>
</evidence>
<keyword evidence="6 9" id="KW-0378">Hydrolase</keyword>
<evidence type="ECO:0000256" key="4">
    <source>
        <dbReference type="ARBA" id="ARBA00022670"/>
    </source>
</evidence>
<dbReference type="PRINTS" id="PR00932">
    <property type="entry name" value="AMINO1PTASE"/>
</dbReference>
<accession>A0ABP4LBK2</accession>